<keyword evidence="7 9" id="KW-1133">Transmembrane helix</keyword>
<feature type="domain" description="ABC transporter" evidence="10">
    <location>
        <begin position="304"/>
        <end position="551"/>
    </location>
</feature>
<dbReference type="InterPro" id="IPR003439">
    <property type="entry name" value="ABC_transporter-like_ATP-bd"/>
</dbReference>
<keyword evidence="2" id="KW-0813">Transport</keyword>
<feature type="transmembrane region" description="Helical" evidence="9">
    <location>
        <begin position="212"/>
        <end position="231"/>
    </location>
</feature>
<evidence type="ECO:0000313" key="12">
    <source>
        <dbReference type="Proteomes" id="UP000196320"/>
    </source>
</evidence>
<dbReference type="GO" id="GO:0005886">
    <property type="term" value="C:plasma membrane"/>
    <property type="evidence" value="ECO:0007669"/>
    <property type="project" value="UniProtKB-SubCell"/>
</dbReference>
<dbReference type="Pfam" id="PF02653">
    <property type="entry name" value="BPD_transp_2"/>
    <property type="match status" value="1"/>
</dbReference>
<evidence type="ECO:0000256" key="9">
    <source>
        <dbReference type="SAM" id="Phobius"/>
    </source>
</evidence>
<dbReference type="InterPro" id="IPR003593">
    <property type="entry name" value="AAA+_ATPase"/>
</dbReference>
<dbReference type="Pfam" id="PF00005">
    <property type="entry name" value="ABC_tran"/>
    <property type="match status" value="1"/>
</dbReference>
<dbReference type="Proteomes" id="UP000196320">
    <property type="component" value="Unassembled WGS sequence"/>
</dbReference>
<dbReference type="InterPro" id="IPR043428">
    <property type="entry name" value="LivM-like"/>
</dbReference>
<dbReference type="GO" id="GO:0015658">
    <property type="term" value="F:branched-chain amino acid transmembrane transporter activity"/>
    <property type="evidence" value="ECO:0007669"/>
    <property type="project" value="InterPro"/>
</dbReference>
<dbReference type="GO" id="GO:0016887">
    <property type="term" value="F:ATP hydrolysis activity"/>
    <property type="evidence" value="ECO:0007669"/>
    <property type="project" value="InterPro"/>
</dbReference>
<dbReference type="EMBL" id="FUKO01000019">
    <property type="protein sequence ID" value="SJN28672.1"/>
    <property type="molecule type" value="Genomic_DNA"/>
</dbReference>
<dbReference type="FunFam" id="3.40.50.300:FF:000421">
    <property type="entry name" value="Branched-chain amino acid ABC transporter ATP-binding protein"/>
    <property type="match status" value="1"/>
</dbReference>
<feature type="transmembrane region" description="Helical" evidence="9">
    <location>
        <begin position="87"/>
        <end position="110"/>
    </location>
</feature>
<dbReference type="InterPro" id="IPR032823">
    <property type="entry name" value="BCA_ABC_TP_C"/>
</dbReference>
<dbReference type="GO" id="GO:0005524">
    <property type="term" value="F:ATP binding"/>
    <property type="evidence" value="ECO:0007669"/>
    <property type="project" value="UniProtKB-KW"/>
</dbReference>
<dbReference type="AlphaFoldDB" id="A0A1R4J9G7"/>
<proteinExistence type="predicted"/>
<dbReference type="PANTHER" id="PTHR45772">
    <property type="entry name" value="CONSERVED COMPONENT OF ABC TRANSPORTER FOR NATURAL AMINO ACIDS-RELATED"/>
    <property type="match status" value="1"/>
</dbReference>
<keyword evidence="4 9" id="KW-0812">Transmembrane</keyword>
<dbReference type="SMART" id="SM00382">
    <property type="entry name" value="AAA"/>
    <property type="match status" value="1"/>
</dbReference>
<dbReference type="InterPro" id="IPR001851">
    <property type="entry name" value="ABC_transp_permease"/>
</dbReference>
<keyword evidence="5" id="KW-0547">Nucleotide-binding</keyword>
<evidence type="ECO:0000256" key="5">
    <source>
        <dbReference type="ARBA" id="ARBA00022741"/>
    </source>
</evidence>
<evidence type="ECO:0000313" key="11">
    <source>
        <dbReference type="EMBL" id="SJN28672.1"/>
    </source>
</evidence>
<dbReference type="PROSITE" id="PS00211">
    <property type="entry name" value="ABC_TRANSPORTER_1"/>
    <property type="match status" value="1"/>
</dbReference>
<dbReference type="RefSeq" id="WP_087130570.1">
    <property type="nucleotide sequence ID" value="NZ_FUKO01000019.1"/>
</dbReference>
<feature type="transmembrane region" description="Helical" evidence="9">
    <location>
        <begin position="6"/>
        <end position="24"/>
    </location>
</feature>
<feature type="transmembrane region" description="Helical" evidence="9">
    <location>
        <begin position="173"/>
        <end position="192"/>
    </location>
</feature>
<dbReference type="InterPro" id="IPR051120">
    <property type="entry name" value="ABC_AA/LPS_Transport"/>
</dbReference>
<keyword evidence="6 11" id="KW-0067">ATP-binding</keyword>
<gene>
    <name evidence="11" type="ORF">FM104_06160</name>
</gene>
<dbReference type="SUPFAM" id="SSF52540">
    <property type="entry name" value="P-loop containing nucleoside triphosphate hydrolases"/>
    <property type="match status" value="1"/>
</dbReference>
<comment type="subcellular location">
    <subcellularLocation>
        <location evidence="1">Cell membrane</location>
        <topology evidence="1">Multi-pass membrane protein</topology>
    </subcellularLocation>
</comment>
<organism evidence="11 12">
    <name type="scientific">Microbacterium esteraromaticum</name>
    <dbReference type="NCBI Taxonomy" id="57043"/>
    <lineage>
        <taxon>Bacteria</taxon>
        <taxon>Bacillati</taxon>
        <taxon>Actinomycetota</taxon>
        <taxon>Actinomycetes</taxon>
        <taxon>Micrococcales</taxon>
        <taxon>Microbacteriaceae</taxon>
        <taxon>Microbacterium</taxon>
    </lineage>
</organism>
<evidence type="ECO:0000256" key="2">
    <source>
        <dbReference type="ARBA" id="ARBA00022448"/>
    </source>
</evidence>
<dbReference type="CDD" id="cd03219">
    <property type="entry name" value="ABC_Mj1267_LivG_branched"/>
    <property type="match status" value="1"/>
</dbReference>
<evidence type="ECO:0000256" key="8">
    <source>
        <dbReference type="ARBA" id="ARBA00023136"/>
    </source>
</evidence>
<dbReference type="InterPro" id="IPR017871">
    <property type="entry name" value="ABC_transporter-like_CS"/>
</dbReference>
<dbReference type="PANTHER" id="PTHR45772:SF9">
    <property type="entry name" value="CONSERVED COMPONENT OF ABC TRANSPORTER FOR NATURAL AMINO ACIDS"/>
    <property type="match status" value="1"/>
</dbReference>
<feature type="transmembrane region" description="Helical" evidence="9">
    <location>
        <begin position="122"/>
        <end position="140"/>
    </location>
</feature>
<evidence type="ECO:0000256" key="1">
    <source>
        <dbReference type="ARBA" id="ARBA00004651"/>
    </source>
</evidence>
<evidence type="ECO:0000256" key="7">
    <source>
        <dbReference type="ARBA" id="ARBA00022989"/>
    </source>
</evidence>
<evidence type="ECO:0000256" key="6">
    <source>
        <dbReference type="ARBA" id="ARBA00022840"/>
    </source>
</evidence>
<sequence length="575" mass="61204">MFTESTLVFLALNGVFAFSFYAVLIAGQLSLAQAGFAGIAAFTAASITPTPDTWGPIPTLLFAMVVGMLVGALAAVILGLPTMRLRGVFLAIATLGFAEAIRIFILNAEWTGGAQGMPVPKIMTPLIAWLILLIVAYWFWRQARSRYGRALEAIREDELAARSIGINVSGHRLSAFVAAGVLAGLYGVMWAYYLRLIAPEDFAFDKAIDGLVTAVVGGTANFLGPILGSGFQTLLPELQRMIGIEAGWIRPFISGLLLLLVILYLPGGIASLIPRRKQRVDVSTLDSGVPFVGRQHPAKGDIIVELKGLSKEYGGVHAVRSVDLTVRSGEVVGLIGPNGAGKTTLVNMISGLIPPSSGTAQVLGVTVGRTPVHKIAAAGVTRTFQHSKLFNRLTALENVLIGAHLVAKPTFLRRLLWLPSARRDEQQALEHAARCLRRVGLLDKANDTAKSLSYGDQRRLEIARALAADPSLLILDEPAAGMNHVEAEGLSTLIRSLAADGLTLVFIEHNVGMVLDTCDHIIVLNFGEVLADGTPAEIAADERVIEAYLGVADDEADASPAVDADAAASKEEHHD</sequence>
<keyword evidence="12" id="KW-1185">Reference proteome</keyword>
<evidence type="ECO:0000259" key="10">
    <source>
        <dbReference type="PROSITE" id="PS50893"/>
    </source>
</evidence>
<dbReference type="Pfam" id="PF12399">
    <property type="entry name" value="BCA_ABC_TP_C"/>
    <property type="match status" value="1"/>
</dbReference>
<dbReference type="InterPro" id="IPR027417">
    <property type="entry name" value="P-loop_NTPase"/>
</dbReference>
<dbReference type="OrthoDB" id="9805514at2"/>
<dbReference type="Gene3D" id="3.40.50.300">
    <property type="entry name" value="P-loop containing nucleotide triphosphate hydrolases"/>
    <property type="match status" value="1"/>
</dbReference>
<evidence type="ECO:0000256" key="3">
    <source>
        <dbReference type="ARBA" id="ARBA00022475"/>
    </source>
</evidence>
<dbReference type="CDD" id="cd06581">
    <property type="entry name" value="TM_PBP1_LivM_like"/>
    <property type="match status" value="1"/>
</dbReference>
<accession>A0A1R4J9G7</accession>
<name>A0A1R4J9G7_9MICO</name>
<feature type="transmembrane region" description="Helical" evidence="9">
    <location>
        <begin position="60"/>
        <end position="80"/>
    </location>
</feature>
<dbReference type="PROSITE" id="PS50893">
    <property type="entry name" value="ABC_TRANSPORTER_2"/>
    <property type="match status" value="1"/>
</dbReference>
<protein>
    <submittedName>
        <fullName evidence="11">Branched-chain amino acid transport ATP-binding protein LivG (TC 3.A.1.4.1)</fullName>
    </submittedName>
</protein>
<keyword evidence="3" id="KW-1003">Cell membrane</keyword>
<keyword evidence="8 9" id="KW-0472">Membrane</keyword>
<evidence type="ECO:0000256" key="4">
    <source>
        <dbReference type="ARBA" id="ARBA00022692"/>
    </source>
</evidence>
<reference evidence="11 12" key="1">
    <citation type="submission" date="2017-02" db="EMBL/GenBank/DDBJ databases">
        <authorList>
            <person name="Peterson S.W."/>
        </authorList>
    </citation>
    <scope>NUCLEOTIDE SEQUENCE [LARGE SCALE GENOMIC DNA]</scope>
    <source>
        <strain evidence="11 12">B Mb 05.01</strain>
    </source>
</reference>
<feature type="transmembrane region" description="Helical" evidence="9">
    <location>
        <begin position="252"/>
        <end position="273"/>
    </location>
</feature>